<proteinExistence type="predicted"/>
<sequence>MSVVTRAFRQQIDEGILDHAAGLFARHGYPLTSIRAVADAVGLSKPGLLHRFPSKEALREAVVRRSQELQRDVYSQVHDMPPGPERDRAVIETVVDQAQAHPGLLSLTLGFHTLLETDARDAPGGDTRILIEAFGSGPEPEPERLLRITAAFSAVSMLVLAAHRAGKPSAWRPHIVAIACDSFGHPHP</sequence>
<dbReference type="PROSITE" id="PS50977">
    <property type="entry name" value="HTH_TETR_2"/>
    <property type="match status" value="1"/>
</dbReference>
<organism evidence="6 7">
    <name type="scientific">Actinocorallia herbida</name>
    <dbReference type="NCBI Taxonomy" id="58109"/>
    <lineage>
        <taxon>Bacteria</taxon>
        <taxon>Bacillati</taxon>
        <taxon>Actinomycetota</taxon>
        <taxon>Actinomycetes</taxon>
        <taxon>Streptosporangiales</taxon>
        <taxon>Thermomonosporaceae</taxon>
        <taxon>Actinocorallia</taxon>
    </lineage>
</organism>
<evidence type="ECO:0000256" key="4">
    <source>
        <dbReference type="PROSITE-ProRule" id="PRU00335"/>
    </source>
</evidence>
<accession>A0A3N1D2Q2</accession>
<protein>
    <submittedName>
        <fullName evidence="6">TetR family transcriptional regulator</fullName>
    </submittedName>
</protein>
<evidence type="ECO:0000256" key="3">
    <source>
        <dbReference type="ARBA" id="ARBA00023163"/>
    </source>
</evidence>
<evidence type="ECO:0000313" key="7">
    <source>
        <dbReference type="Proteomes" id="UP000272400"/>
    </source>
</evidence>
<keyword evidence="1" id="KW-0805">Transcription regulation</keyword>
<evidence type="ECO:0000256" key="2">
    <source>
        <dbReference type="ARBA" id="ARBA00023125"/>
    </source>
</evidence>
<feature type="DNA-binding region" description="H-T-H motif" evidence="4">
    <location>
        <begin position="33"/>
        <end position="52"/>
    </location>
</feature>
<dbReference type="EMBL" id="RJKE01000001">
    <property type="protein sequence ID" value="ROO87782.1"/>
    <property type="molecule type" value="Genomic_DNA"/>
</dbReference>
<reference evidence="6 7" key="1">
    <citation type="submission" date="2018-11" db="EMBL/GenBank/DDBJ databases">
        <title>Sequencing the genomes of 1000 actinobacteria strains.</title>
        <authorList>
            <person name="Klenk H.-P."/>
        </authorList>
    </citation>
    <scope>NUCLEOTIDE SEQUENCE [LARGE SCALE GENOMIC DNA]</scope>
    <source>
        <strain evidence="6 7">DSM 44254</strain>
    </source>
</reference>
<dbReference type="GO" id="GO:0000976">
    <property type="term" value="F:transcription cis-regulatory region binding"/>
    <property type="evidence" value="ECO:0007669"/>
    <property type="project" value="TreeGrafter"/>
</dbReference>
<dbReference type="Pfam" id="PF00440">
    <property type="entry name" value="TetR_N"/>
    <property type="match status" value="1"/>
</dbReference>
<keyword evidence="2 4" id="KW-0238">DNA-binding</keyword>
<dbReference type="PANTHER" id="PTHR30055:SF234">
    <property type="entry name" value="HTH-TYPE TRANSCRIPTIONAL REGULATOR BETI"/>
    <property type="match status" value="1"/>
</dbReference>
<evidence type="ECO:0000313" key="6">
    <source>
        <dbReference type="EMBL" id="ROO87782.1"/>
    </source>
</evidence>
<feature type="domain" description="HTH tetR-type" evidence="5">
    <location>
        <begin position="10"/>
        <end position="70"/>
    </location>
</feature>
<keyword evidence="7" id="KW-1185">Reference proteome</keyword>
<keyword evidence="3" id="KW-0804">Transcription</keyword>
<dbReference type="PRINTS" id="PR00455">
    <property type="entry name" value="HTHTETR"/>
</dbReference>
<dbReference type="InterPro" id="IPR050109">
    <property type="entry name" value="HTH-type_TetR-like_transc_reg"/>
</dbReference>
<dbReference type="AlphaFoldDB" id="A0A3N1D2Q2"/>
<gene>
    <name evidence="6" type="ORF">EDD29_5421</name>
</gene>
<dbReference type="GO" id="GO:0003700">
    <property type="term" value="F:DNA-binding transcription factor activity"/>
    <property type="evidence" value="ECO:0007669"/>
    <property type="project" value="TreeGrafter"/>
</dbReference>
<name>A0A3N1D2Q2_9ACTN</name>
<dbReference type="Proteomes" id="UP000272400">
    <property type="component" value="Unassembled WGS sequence"/>
</dbReference>
<comment type="caution">
    <text evidence="6">The sequence shown here is derived from an EMBL/GenBank/DDBJ whole genome shotgun (WGS) entry which is preliminary data.</text>
</comment>
<dbReference type="PANTHER" id="PTHR30055">
    <property type="entry name" value="HTH-TYPE TRANSCRIPTIONAL REGULATOR RUTR"/>
    <property type="match status" value="1"/>
</dbReference>
<evidence type="ECO:0000259" key="5">
    <source>
        <dbReference type="PROSITE" id="PS50977"/>
    </source>
</evidence>
<dbReference type="SUPFAM" id="SSF46689">
    <property type="entry name" value="Homeodomain-like"/>
    <property type="match status" value="1"/>
</dbReference>
<dbReference type="InterPro" id="IPR009057">
    <property type="entry name" value="Homeodomain-like_sf"/>
</dbReference>
<dbReference type="InterPro" id="IPR001647">
    <property type="entry name" value="HTH_TetR"/>
</dbReference>
<dbReference type="Gene3D" id="1.10.357.10">
    <property type="entry name" value="Tetracycline Repressor, domain 2"/>
    <property type="match status" value="1"/>
</dbReference>
<evidence type="ECO:0000256" key="1">
    <source>
        <dbReference type="ARBA" id="ARBA00023015"/>
    </source>
</evidence>